<dbReference type="InterPro" id="IPR013563">
    <property type="entry name" value="Oligopep_ABC_C"/>
</dbReference>
<dbReference type="SUPFAM" id="SSF52540">
    <property type="entry name" value="P-loop containing nucleoside triphosphate hydrolases"/>
    <property type="match status" value="1"/>
</dbReference>
<dbReference type="InterPro" id="IPR003593">
    <property type="entry name" value="AAA+_ATPase"/>
</dbReference>
<reference evidence="6" key="1">
    <citation type="submission" date="2016-10" db="EMBL/GenBank/DDBJ databases">
        <title>Sequence of Gallionella enrichment culture.</title>
        <authorList>
            <person name="Poehlein A."/>
            <person name="Muehling M."/>
            <person name="Daniel R."/>
        </authorList>
    </citation>
    <scope>NUCLEOTIDE SEQUENCE</scope>
</reference>
<dbReference type="PANTHER" id="PTHR43776">
    <property type="entry name" value="TRANSPORT ATP-BINDING PROTEIN"/>
    <property type="match status" value="1"/>
</dbReference>
<keyword evidence="4 6" id="KW-0067">ATP-binding</keyword>
<evidence type="ECO:0000259" key="5">
    <source>
        <dbReference type="PROSITE" id="PS50893"/>
    </source>
</evidence>
<organism evidence="6">
    <name type="scientific">mine drainage metagenome</name>
    <dbReference type="NCBI Taxonomy" id="410659"/>
    <lineage>
        <taxon>unclassified sequences</taxon>
        <taxon>metagenomes</taxon>
        <taxon>ecological metagenomes</taxon>
    </lineage>
</organism>
<evidence type="ECO:0000313" key="6">
    <source>
        <dbReference type="EMBL" id="OIQ91002.1"/>
    </source>
</evidence>
<dbReference type="SMART" id="SM00382">
    <property type="entry name" value="AAA"/>
    <property type="match status" value="1"/>
</dbReference>
<dbReference type="GO" id="GO:0015833">
    <property type="term" value="P:peptide transport"/>
    <property type="evidence" value="ECO:0007669"/>
    <property type="project" value="InterPro"/>
</dbReference>
<gene>
    <name evidence="6" type="primary">oppF_8</name>
    <name evidence="6" type="ORF">GALL_270810</name>
</gene>
<dbReference type="GO" id="GO:0055085">
    <property type="term" value="P:transmembrane transport"/>
    <property type="evidence" value="ECO:0007669"/>
    <property type="project" value="UniProtKB-ARBA"/>
</dbReference>
<dbReference type="NCBIfam" id="NF008453">
    <property type="entry name" value="PRK11308.1"/>
    <property type="match status" value="1"/>
</dbReference>
<dbReference type="PROSITE" id="PS00211">
    <property type="entry name" value="ABC_TRANSPORTER_1"/>
    <property type="match status" value="1"/>
</dbReference>
<protein>
    <submittedName>
        <fullName evidence="6">Oligopeptide transport ATP-binding protein OppF</fullName>
    </submittedName>
</protein>
<evidence type="ECO:0000256" key="4">
    <source>
        <dbReference type="ARBA" id="ARBA00022840"/>
    </source>
</evidence>
<dbReference type="GO" id="GO:0005524">
    <property type="term" value="F:ATP binding"/>
    <property type="evidence" value="ECO:0007669"/>
    <property type="project" value="UniProtKB-KW"/>
</dbReference>
<evidence type="ECO:0000256" key="2">
    <source>
        <dbReference type="ARBA" id="ARBA00022448"/>
    </source>
</evidence>
<evidence type="ECO:0000256" key="3">
    <source>
        <dbReference type="ARBA" id="ARBA00022741"/>
    </source>
</evidence>
<comment type="similarity">
    <text evidence="1">Belongs to the ABC transporter superfamily.</text>
</comment>
<dbReference type="InterPro" id="IPR003439">
    <property type="entry name" value="ABC_transporter-like_ATP-bd"/>
</dbReference>
<dbReference type="PROSITE" id="PS50893">
    <property type="entry name" value="ABC_TRANSPORTER_2"/>
    <property type="match status" value="1"/>
</dbReference>
<dbReference type="FunFam" id="3.40.50.300:FF:000016">
    <property type="entry name" value="Oligopeptide ABC transporter ATP-binding component"/>
    <property type="match status" value="1"/>
</dbReference>
<dbReference type="Pfam" id="PF00005">
    <property type="entry name" value="ABC_tran"/>
    <property type="match status" value="1"/>
</dbReference>
<dbReference type="Pfam" id="PF08352">
    <property type="entry name" value="oligo_HPY"/>
    <property type="match status" value="1"/>
</dbReference>
<name>A0A1J5R6H1_9ZZZZ</name>
<feature type="domain" description="ABC transporter" evidence="5">
    <location>
        <begin position="16"/>
        <end position="265"/>
    </location>
</feature>
<dbReference type="CDD" id="cd03257">
    <property type="entry name" value="ABC_NikE_OppD_transporters"/>
    <property type="match status" value="1"/>
</dbReference>
<keyword evidence="3" id="KW-0547">Nucleotide-binding</keyword>
<accession>A0A1J5R6H1</accession>
<sequence length="366" mass="39369">MNKLMPAHPSTTSSLLRVEGLIKHFPVQRGILGRPQGTVRAVDGVDFALAPGETLGIVGESGCGKSTLGRLVLRLIEPTAGRIWFDGADLGALNAQALRAQRRAMQIIFQDPYSSLNPRMTVGQILGEPLLLHGLAEGRRRERVAELLKIVGLAPEHALRYPHEFSGGQRQRIGIARALAVEPKLVVCDEAVSALDVSVQAQVVNLLQDLQQTLGLTYIFIAHDLAVVKHIADRVAVMYLGRIVEIADKHALYAAPRHPYSQALLSAIPSPRPRAVRQHTALAGDVPSPLAPPPGCHFHTRCPYARPLCAQSTPALAVEDGHGVACHYWREIEVPLALRKDAAGAPANPRLAKLQSAFAARSGAPA</sequence>
<dbReference type="InterPro" id="IPR027417">
    <property type="entry name" value="P-loop_NTPase"/>
</dbReference>
<dbReference type="NCBIfam" id="TIGR01727">
    <property type="entry name" value="oligo_HPY"/>
    <property type="match status" value="1"/>
</dbReference>
<dbReference type="PANTHER" id="PTHR43776:SF7">
    <property type="entry name" value="D,D-DIPEPTIDE TRANSPORT ATP-BINDING PROTEIN DDPF-RELATED"/>
    <property type="match status" value="1"/>
</dbReference>
<comment type="caution">
    <text evidence="6">The sequence shown here is derived from an EMBL/GenBank/DDBJ whole genome shotgun (WGS) entry which is preliminary data.</text>
</comment>
<keyword evidence="2" id="KW-0813">Transport</keyword>
<dbReference type="Gene3D" id="3.40.50.300">
    <property type="entry name" value="P-loop containing nucleotide triphosphate hydrolases"/>
    <property type="match status" value="1"/>
</dbReference>
<evidence type="ECO:0000256" key="1">
    <source>
        <dbReference type="ARBA" id="ARBA00005417"/>
    </source>
</evidence>
<dbReference type="AlphaFoldDB" id="A0A1J5R6H1"/>
<dbReference type="InterPro" id="IPR017871">
    <property type="entry name" value="ABC_transporter-like_CS"/>
</dbReference>
<dbReference type="InterPro" id="IPR050319">
    <property type="entry name" value="ABC_transp_ATP-bind"/>
</dbReference>
<dbReference type="GO" id="GO:0016887">
    <property type="term" value="F:ATP hydrolysis activity"/>
    <property type="evidence" value="ECO:0007669"/>
    <property type="project" value="InterPro"/>
</dbReference>
<proteinExistence type="inferred from homology"/>
<dbReference type="EMBL" id="MLJW01000273">
    <property type="protein sequence ID" value="OIQ91002.1"/>
    <property type="molecule type" value="Genomic_DNA"/>
</dbReference>